<feature type="domain" description="Dinitrogenase iron-molybdenum cofactor biosynthesis" evidence="1">
    <location>
        <begin position="13"/>
        <end position="103"/>
    </location>
</feature>
<dbReference type="PANTHER" id="PTHR42983">
    <property type="entry name" value="DINITROGENASE IRON-MOLYBDENUM COFACTOR PROTEIN-RELATED"/>
    <property type="match status" value="1"/>
</dbReference>
<gene>
    <name evidence="2" type="ORF">ENV62_03750</name>
</gene>
<organism evidence="2">
    <name type="scientific">Desulfobacca acetoxidans</name>
    <dbReference type="NCBI Taxonomy" id="60893"/>
    <lineage>
        <taxon>Bacteria</taxon>
        <taxon>Pseudomonadati</taxon>
        <taxon>Thermodesulfobacteriota</taxon>
        <taxon>Desulfobaccia</taxon>
        <taxon>Desulfobaccales</taxon>
        <taxon>Desulfobaccaceae</taxon>
        <taxon>Desulfobacca</taxon>
    </lineage>
</organism>
<comment type="caution">
    <text evidence="2">The sequence shown here is derived from an EMBL/GenBank/DDBJ whole genome shotgun (WGS) entry which is preliminary data.</text>
</comment>
<name>A0A7C3SKE0_9BACT</name>
<dbReference type="Pfam" id="PF02579">
    <property type="entry name" value="Nitro_FeMo-Co"/>
    <property type="match status" value="1"/>
</dbReference>
<dbReference type="InterPro" id="IPR033913">
    <property type="entry name" value="MTH1175_dom"/>
</dbReference>
<dbReference type="Gene3D" id="3.30.420.130">
    <property type="entry name" value="Dinitrogenase iron-molybdenum cofactor biosynthesis domain"/>
    <property type="match status" value="1"/>
</dbReference>
<evidence type="ECO:0000259" key="1">
    <source>
        <dbReference type="Pfam" id="PF02579"/>
    </source>
</evidence>
<reference evidence="2" key="1">
    <citation type="journal article" date="2020" name="mSystems">
        <title>Genome- and Community-Level Interaction Insights into Carbon Utilization and Element Cycling Functions of Hydrothermarchaeota in Hydrothermal Sediment.</title>
        <authorList>
            <person name="Zhou Z."/>
            <person name="Liu Y."/>
            <person name="Xu W."/>
            <person name="Pan J."/>
            <person name="Luo Z.H."/>
            <person name="Li M."/>
        </authorList>
    </citation>
    <scope>NUCLEOTIDE SEQUENCE [LARGE SCALE GENOMIC DNA]</scope>
    <source>
        <strain evidence="2">SpSt-776</strain>
    </source>
</reference>
<dbReference type="InterPro" id="IPR036105">
    <property type="entry name" value="DiNase_FeMo-co_biosyn_sf"/>
</dbReference>
<dbReference type="PANTHER" id="PTHR42983:SF1">
    <property type="entry name" value="IRON-MOLYBDENUM PROTEIN"/>
    <property type="match status" value="1"/>
</dbReference>
<dbReference type="AlphaFoldDB" id="A0A7C3SKE0"/>
<dbReference type="SUPFAM" id="SSF53146">
    <property type="entry name" value="Nitrogenase accessory factor-like"/>
    <property type="match status" value="1"/>
</dbReference>
<sequence length="120" mass="12658">MKIAISASGPDLDARVDPRFGRAPFFLIVDTETGEFEAVPNRMNLMAPQGAGIQAAALVARYKPAAVLTGHCGPKAFYTLEAAGIKVIVGVEGSAREAVQNFKAGKFKSASSPDVVGHWR</sequence>
<evidence type="ECO:0000313" key="2">
    <source>
        <dbReference type="EMBL" id="HGB14338.1"/>
    </source>
</evidence>
<protein>
    <submittedName>
        <fullName evidence="2">Dinitrogenase iron-molybdenum cofactor biosynthesis protein</fullName>
    </submittedName>
</protein>
<dbReference type="CDD" id="cd00851">
    <property type="entry name" value="MTH1175"/>
    <property type="match status" value="1"/>
</dbReference>
<dbReference type="EMBL" id="DTHB01000028">
    <property type="protein sequence ID" value="HGB14338.1"/>
    <property type="molecule type" value="Genomic_DNA"/>
</dbReference>
<dbReference type="InterPro" id="IPR003731">
    <property type="entry name" value="Di-Nase_FeMo-co_biosynth"/>
</dbReference>
<accession>A0A7C3SKE0</accession>
<proteinExistence type="predicted"/>